<evidence type="ECO:0000256" key="1">
    <source>
        <dbReference type="SAM" id="Phobius"/>
    </source>
</evidence>
<keyword evidence="1" id="KW-0472">Membrane</keyword>
<organism evidence="2">
    <name type="scientific">Haptolina brevifila</name>
    <dbReference type="NCBI Taxonomy" id="156173"/>
    <lineage>
        <taxon>Eukaryota</taxon>
        <taxon>Haptista</taxon>
        <taxon>Haptophyta</taxon>
        <taxon>Prymnesiophyceae</taxon>
        <taxon>Prymnesiales</taxon>
        <taxon>Prymnesiaceae</taxon>
        <taxon>Haptolina</taxon>
    </lineage>
</organism>
<keyword evidence="1" id="KW-1133">Transmembrane helix</keyword>
<dbReference type="EMBL" id="HBGU01037340">
    <property type="protein sequence ID" value="CAD9463578.1"/>
    <property type="molecule type" value="Transcribed_RNA"/>
</dbReference>
<reference evidence="2" key="1">
    <citation type="submission" date="2021-01" db="EMBL/GenBank/DDBJ databases">
        <authorList>
            <person name="Corre E."/>
            <person name="Pelletier E."/>
            <person name="Niang G."/>
            <person name="Scheremetjew M."/>
            <person name="Finn R."/>
            <person name="Kale V."/>
            <person name="Holt S."/>
            <person name="Cochrane G."/>
            <person name="Meng A."/>
            <person name="Brown T."/>
            <person name="Cohen L."/>
        </authorList>
    </citation>
    <scope>NUCLEOTIDE SEQUENCE</scope>
    <source>
        <strain evidence="2">UTEX LB 985</strain>
    </source>
</reference>
<name>A0A7S2GPK3_9EUKA</name>
<sequence>MSLSTSAPPLPPLLPGMSHVPSDRFSFVGTGLCRTSQKSIPGLPYPVNDDDALGYPRNSVEVCAYSCGSLYAQTMVDARASFFGFSAGQAVCEGFAVNSNASVASPCYIYITSTGFNNFTDIITRTSDHSLDYSCYRMDYYFLPPSSPPPLSPLPQSSNMIEGEIIGAVVGSGVAVCLLSLLIGSIYGAYHSRKVKARVAAAQRAASMAAETVAPQNTSPIVEMHSLMDTQQSKPPNEV</sequence>
<accession>A0A7S2GPK3</accession>
<protein>
    <submittedName>
        <fullName evidence="2">Uncharacterized protein</fullName>
    </submittedName>
</protein>
<dbReference type="AlphaFoldDB" id="A0A7S2GPK3"/>
<proteinExistence type="predicted"/>
<evidence type="ECO:0000313" key="2">
    <source>
        <dbReference type="EMBL" id="CAD9463578.1"/>
    </source>
</evidence>
<gene>
    <name evidence="2" type="ORF">CBRE1094_LOCUS20439</name>
</gene>
<feature type="transmembrane region" description="Helical" evidence="1">
    <location>
        <begin position="165"/>
        <end position="190"/>
    </location>
</feature>
<keyword evidence="1" id="KW-0812">Transmembrane</keyword>